<dbReference type="Pfam" id="PF08811">
    <property type="entry name" value="DUF1800"/>
    <property type="match status" value="1"/>
</dbReference>
<sequence length="461" mass="53760">MNSNSLWSLRLGFSNSQSELIAAIGIEKFLELSFQSNYEKEIPRFLDDSPKTLAELRDKRKTLKDANPEEAKQLLIKELQISNQMKSWWIAKMTSDKYPLREKMTCFWHNHFVATYQKVKVNHWIYQHNQLLRENAFGNFKELTKKVLKSNAMVRYLDNVDNRKDKINENLSRELLELFTLGIGNYTESDIKNGAKALAGLGLGQNEAMYRPQFEDNDTITYLGQTGVFKADDLVDIIFEQKNIPYFITQKILKWFIDDNPKQELVTYYGDYFRKVNFEIKPLLLKIFTEESKKDTAGSKIKNPLEFILQVFSELNIDLPNDQILVFFLKEQGMDLFNQPNVKGWEGGKTWLTSQIYMQRNNVVDLFCAGKTINRKMFKTDAGEANRSTQNIAVQLDWKKGTNKEIIKQLTNRLLFSVDETTQKEFETILKYDFDSDAQNAKQAVIRLFNAIVKTPEFQLI</sequence>
<reference evidence="2" key="1">
    <citation type="submission" date="2019-01" db="EMBL/GenBank/DDBJ databases">
        <title>Cytophagaceae bacterium strain CAR-16.</title>
        <authorList>
            <person name="Chen W.-M."/>
        </authorList>
    </citation>
    <scope>NUCLEOTIDE SEQUENCE [LARGE SCALE GENOMIC DNA]</scope>
    <source>
        <strain evidence="2">LLJ-11</strain>
    </source>
</reference>
<dbReference type="RefSeq" id="WP_129435926.1">
    <property type="nucleotide sequence ID" value="NZ_SBKO01000003.1"/>
</dbReference>
<evidence type="ECO:0000313" key="2">
    <source>
        <dbReference type="Proteomes" id="UP000290283"/>
    </source>
</evidence>
<keyword evidence="2" id="KW-1185">Reference proteome</keyword>
<dbReference type="InterPro" id="IPR014917">
    <property type="entry name" value="DUF1800"/>
</dbReference>
<gene>
    <name evidence="1" type="ORF">EQG63_08385</name>
</gene>
<organism evidence="1 2">
    <name type="scientific">Flavobacterium amnicola</name>
    <dbReference type="NCBI Taxonomy" id="2506422"/>
    <lineage>
        <taxon>Bacteria</taxon>
        <taxon>Pseudomonadati</taxon>
        <taxon>Bacteroidota</taxon>
        <taxon>Flavobacteriia</taxon>
        <taxon>Flavobacteriales</taxon>
        <taxon>Flavobacteriaceae</taxon>
        <taxon>Flavobacterium</taxon>
    </lineage>
</organism>
<dbReference type="AlphaFoldDB" id="A0A4Q1K1U5"/>
<comment type="caution">
    <text evidence="1">The sequence shown here is derived from an EMBL/GenBank/DDBJ whole genome shotgun (WGS) entry which is preliminary data.</text>
</comment>
<dbReference type="OrthoDB" id="9772295at2"/>
<dbReference type="EMBL" id="SBKO01000003">
    <property type="protein sequence ID" value="RXR18277.1"/>
    <property type="molecule type" value="Genomic_DNA"/>
</dbReference>
<dbReference type="Proteomes" id="UP000290283">
    <property type="component" value="Unassembled WGS sequence"/>
</dbReference>
<proteinExistence type="predicted"/>
<protein>
    <submittedName>
        <fullName evidence="1">DUF1800 domain-containing protein</fullName>
    </submittedName>
</protein>
<name>A0A4Q1K1U5_9FLAO</name>
<accession>A0A4Q1K1U5</accession>
<evidence type="ECO:0000313" key="1">
    <source>
        <dbReference type="EMBL" id="RXR18277.1"/>
    </source>
</evidence>